<evidence type="ECO:0000259" key="1">
    <source>
        <dbReference type="Pfam" id="PF13751"/>
    </source>
</evidence>
<organism evidence="2 3">
    <name type="scientific">Sedimentibacter hydroxybenzoicus DSM 7310</name>
    <dbReference type="NCBI Taxonomy" id="1123245"/>
    <lineage>
        <taxon>Bacteria</taxon>
        <taxon>Bacillati</taxon>
        <taxon>Bacillota</taxon>
        <taxon>Tissierellia</taxon>
        <taxon>Sedimentibacter</taxon>
    </lineage>
</organism>
<gene>
    <name evidence="2" type="ORF">HZF24_15350</name>
</gene>
<proteinExistence type="predicted"/>
<dbReference type="InterPro" id="IPR025668">
    <property type="entry name" value="Tnp_DDE_dom"/>
</dbReference>
<evidence type="ECO:0000313" key="3">
    <source>
        <dbReference type="Proteomes" id="UP000611629"/>
    </source>
</evidence>
<dbReference type="Proteomes" id="UP000611629">
    <property type="component" value="Unassembled WGS sequence"/>
</dbReference>
<comment type="caution">
    <text evidence="2">The sequence shown here is derived from an EMBL/GenBank/DDBJ whole genome shotgun (WGS) entry which is preliminary data.</text>
</comment>
<name>A0A974BM68_SEDHY</name>
<feature type="domain" description="Transposase DDE" evidence="1">
    <location>
        <begin position="7"/>
        <end position="108"/>
    </location>
</feature>
<keyword evidence="3" id="KW-1185">Reference proteome</keyword>
<dbReference type="AlphaFoldDB" id="A0A974BM68"/>
<dbReference type="PANTHER" id="PTHR33408:SF4">
    <property type="entry name" value="TRANSPOSASE DDE DOMAIN-CONTAINING PROTEIN"/>
    <property type="match status" value="1"/>
</dbReference>
<dbReference type="PANTHER" id="PTHR33408">
    <property type="entry name" value="TRANSPOSASE"/>
    <property type="match status" value="1"/>
</dbReference>
<accession>A0A974BM68</accession>
<evidence type="ECO:0000313" key="2">
    <source>
        <dbReference type="EMBL" id="NYB75523.1"/>
    </source>
</evidence>
<sequence length="138" mass="16155">MNNVSNPTSQNQLYRNKAACKECPFKDQCTTSPDERSIKRNEKHDIYDIVNKIMDENKKIYKERQEIVEHVFGTVKRSLGYTYFLTIGNESVRAESFMHFLSYNMKRVIKIEGVKVLVEAINSFVLNIFSAYLEFVII</sequence>
<dbReference type="Pfam" id="PF13751">
    <property type="entry name" value="DDE_Tnp_1_6"/>
    <property type="match status" value="1"/>
</dbReference>
<dbReference type="EMBL" id="JACBNQ010000023">
    <property type="protein sequence ID" value="NYB75523.1"/>
    <property type="molecule type" value="Genomic_DNA"/>
</dbReference>
<reference evidence="2" key="1">
    <citation type="submission" date="2020-07" db="EMBL/GenBank/DDBJ databases">
        <title>Genomic analysis of a strain of Sedimentibacter Hydroxybenzoicus DSM7310.</title>
        <authorList>
            <person name="Ma S."/>
        </authorList>
    </citation>
    <scope>NUCLEOTIDE SEQUENCE</scope>
    <source>
        <strain evidence="2">DSM 7310</strain>
    </source>
</reference>
<protein>
    <submittedName>
        <fullName evidence="2">Transposase</fullName>
    </submittedName>
</protein>